<accession>A0A7W5V8C7</accession>
<dbReference type="Gene3D" id="1.10.357.10">
    <property type="entry name" value="Tetracycline Repressor, domain 2"/>
    <property type="match status" value="1"/>
</dbReference>
<feature type="DNA-binding region" description="H-T-H motif" evidence="2">
    <location>
        <begin position="24"/>
        <end position="43"/>
    </location>
</feature>
<dbReference type="AlphaFoldDB" id="A0A7W5V8C7"/>
<evidence type="ECO:0000256" key="2">
    <source>
        <dbReference type="PROSITE-ProRule" id="PRU00335"/>
    </source>
</evidence>
<keyword evidence="5" id="KW-1185">Reference proteome</keyword>
<dbReference type="Pfam" id="PF17940">
    <property type="entry name" value="TetR_C_31"/>
    <property type="match status" value="1"/>
</dbReference>
<evidence type="ECO:0000259" key="3">
    <source>
        <dbReference type="PROSITE" id="PS50977"/>
    </source>
</evidence>
<comment type="caution">
    <text evidence="4">The sequence shown here is derived from an EMBL/GenBank/DDBJ whole genome shotgun (WGS) entry which is preliminary data.</text>
</comment>
<dbReference type="InterPro" id="IPR041583">
    <property type="entry name" value="TetR_C_31"/>
</dbReference>
<evidence type="ECO:0000313" key="4">
    <source>
        <dbReference type="EMBL" id="MBB3729956.1"/>
    </source>
</evidence>
<keyword evidence="1 2" id="KW-0238">DNA-binding</keyword>
<dbReference type="Proteomes" id="UP000579945">
    <property type="component" value="Unassembled WGS sequence"/>
</dbReference>
<evidence type="ECO:0000256" key="1">
    <source>
        <dbReference type="ARBA" id="ARBA00023125"/>
    </source>
</evidence>
<dbReference type="SUPFAM" id="SSF48498">
    <property type="entry name" value="Tetracyclin repressor-like, C-terminal domain"/>
    <property type="match status" value="1"/>
</dbReference>
<feature type="domain" description="HTH tetR-type" evidence="3">
    <location>
        <begin position="1"/>
        <end position="61"/>
    </location>
</feature>
<name>A0A7W5V8C7_9ACTN</name>
<sequence>MSRREEIADVAIAVLAAEGMRGLTHRTVDRAAGLPEGSTSYYFRTRQALLQAAVHRLAEGTAADLAALREASGSDLEGLVEAVATVVGQWLTTGRDRQLARYELSLEAVRRPELHRVLMASGDHLREMITELLASAGVPEAHRHAVDLIAFLDGVLFDRLVGMGARADAPDLRATIRVLLAVATRP</sequence>
<dbReference type="InterPro" id="IPR009057">
    <property type="entry name" value="Homeodomain-like_sf"/>
</dbReference>
<dbReference type="SUPFAM" id="SSF46689">
    <property type="entry name" value="Homeodomain-like"/>
    <property type="match status" value="1"/>
</dbReference>
<dbReference type="GO" id="GO:0003677">
    <property type="term" value="F:DNA binding"/>
    <property type="evidence" value="ECO:0007669"/>
    <property type="project" value="UniProtKB-UniRule"/>
</dbReference>
<dbReference type="EMBL" id="JACIBV010000001">
    <property type="protein sequence ID" value="MBB3729956.1"/>
    <property type="molecule type" value="Genomic_DNA"/>
</dbReference>
<dbReference type="GeneID" id="95392123"/>
<dbReference type="Pfam" id="PF00440">
    <property type="entry name" value="TetR_N"/>
    <property type="match status" value="1"/>
</dbReference>
<dbReference type="InterPro" id="IPR036271">
    <property type="entry name" value="Tet_transcr_reg_TetR-rel_C_sf"/>
</dbReference>
<protein>
    <submittedName>
        <fullName evidence="4">DNA-binding transcriptional regulator YbjK</fullName>
    </submittedName>
</protein>
<dbReference type="InterPro" id="IPR001647">
    <property type="entry name" value="HTH_TetR"/>
</dbReference>
<organism evidence="4 5">
    <name type="scientific">Nonomuraea dietziae</name>
    <dbReference type="NCBI Taxonomy" id="65515"/>
    <lineage>
        <taxon>Bacteria</taxon>
        <taxon>Bacillati</taxon>
        <taxon>Actinomycetota</taxon>
        <taxon>Actinomycetes</taxon>
        <taxon>Streptosporangiales</taxon>
        <taxon>Streptosporangiaceae</taxon>
        <taxon>Nonomuraea</taxon>
    </lineage>
</organism>
<gene>
    <name evidence="4" type="ORF">FHR33_005816</name>
</gene>
<dbReference type="PROSITE" id="PS50977">
    <property type="entry name" value="HTH_TETR_2"/>
    <property type="match status" value="1"/>
</dbReference>
<dbReference type="RefSeq" id="WP_183653952.1">
    <property type="nucleotide sequence ID" value="NZ_BAAAXX010000142.1"/>
</dbReference>
<proteinExistence type="predicted"/>
<evidence type="ECO:0000313" key="5">
    <source>
        <dbReference type="Proteomes" id="UP000579945"/>
    </source>
</evidence>
<reference evidence="4 5" key="1">
    <citation type="submission" date="2020-08" db="EMBL/GenBank/DDBJ databases">
        <title>Sequencing the genomes of 1000 actinobacteria strains.</title>
        <authorList>
            <person name="Klenk H.-P."/>
        </authorList>
    </citation>
    <scope>NUCLEOTIDE SEQUENCE [LARGE SCALE GENOMIC DNA]</scope>
    <source>
        <strain evidence="4 5">DSM 44320</strain>
    </source>
</reference>